<evidence type="ECO:0000256" key="5">
    <source>
        <dbReference type="ARBA" id="ARBA00023136"/>
    </source>
</evidence>
<feature type="transmembrane region" description="Helical" evidence="6">
    <location>
        <begin position="138"/>
        <end position="163"/>
    </location>
</feature>
<feature type="transmembrane region" description="Helical" evidence="6">
    <location>
        <begin position="72"/>
        <end position="90"/>
    </location>
</feature>
<dbReference type="Pfam" id="PF01810">
    <property type="entry name" value="LysE"/>
    <property type="match status" value="1"/>
</dbReference>
<dbReference type="PANTHER" id="PTHR30086">
    <property type="entry name" value="ARGININE EXPORTER PROTEIN ARGO"/>
    <property type="match status" value="1"/>
</dbReference>
<reference evidence="8" key="1">
    <citation type="journal article" date="2019" name="Int. J. Syst. Evol. Microbiol.">
        <title>The Global Catalogue of Microorganisms (GCM) 10K type strain sequencing project: providing services to taxonomists for standard genome sequencing and annotation.</title>
        <authorList>
            <consortium name="The Broad Institute Genomics Platform"/>
            <consortium name="The Broad Institute Genome Sequencing Center for Infectious Disease"/>
            <person name="Wu L."/>
            <person name="Ma J."/>
        </authorList>
    </citation>
    <scope>NUCLEOTIDE SEQUENCE [LARGE SCALE GENOMIC DNA]</scope>
    <source>
        <strain evidence="8">CGMCC 1.12477</strain>
    </source>
</reference>
<name>A0ABW4EKK8_9RHOB</name>
<evidence type="ECO:0000256" key="6">
    <source>
        <dbReference type="SAM" id="Phobius"/>
    </source>
</evidence>
<evidence type="ECO:0000256" key="1">
    <source>
        <dbReference type="ARBA" id="ARBA00004651"/>
    </source>
</evidence>
<evidence type="ECO:0000256" key="4">
    <source>
        <dbReference type="ARBA" id="ARBA00022989"/>
    </source>
</evidence>
<protein>
    <submittedName>
        <fullName evidence="7">LysE family translocator</fullName>
    </submittedName>
</protein>
<evidence type="ECO:0000313" key="8">
    <source>
        <dbReference type="Proteomes" id="UP001597186"/>
    </source>
</evidence>
<sequence>MTQIPALLLFLLPLAYSPGPGNMIFAANGARFGLRATLPASAGYHLATWVVTALIGLGLGSALTAYPALAQALQWAGAAYVLWLAVRMARAGRSAAVGRARALGFGGGALLLVLNPKAYVIIALMFTQFLHTGAWAEVALITTVFTLNNLAAFALWTVAGDALARRFRDPAQAQVLNGAMAAMLAGVAVWMALA</sequence>
<feature type="transmembrane region" description="Helical" evidence="6">
    <location>
        <begin position="175"/>
        <end position="193"/>
    </location>
</feature>
<feature type="transmembrane region" description="Helical" evidence="6">
    <location>
        <begin position="6"/>
        <end position="25"/>
    </location>
</feature>
<gene>
    <name evidence="7" type="ORF">ACFTOW_12830</name>
</gene>
<evidence type="ECO:0000256" key="3">
    <source>
        <dbReference type="ARBA" id="ARBA00022692"/>
    </source>
</evidence>
<dbReference type="Proteomes" id="UP001597186">
    <property type="component" value="Unassembled WGS sequence"/>
</dbReference>
<comment type="subcellular location">
    <subcellularLocation>
        <location evidence="1">Cell membrane</location>
        <topology evidence="1">Multi-pass membrane protein</topology>
    </subcellularLocation>
</comment>
<organism evidence="7 8">
    <name type="scientific">Lacimonas salitolerans</name>
    <dbReference type="NCBI Taxonomy" id="1323750"/>
    <lineage>
        <taxon>Bacteria</taxon>
        <taxon>Pseudomonadati</taxon>
        <taxon>Pseudomonadota</taxon>
        <taxon>Alphaproteobacteria</taxon>
        <taxon>Rhodobacterales</taxon>
        <taxon>Paracoccaceae</taxon>
        <taxon>Lacimonas</taxon>
    </lineage>
</organism>
<dbReference type="InterPro" id="IPR001123">
    <property type="entry name" value="LeuE-type"/>
</dbReference>
<keyword evidence="2" id="KW-1003">Cell membrane</keyword>
<feature type="transmembrane region" description="Helical" evidence="6">
    <location>
        <begin position="102"/>
        <end position="126"/>
    </location>
</feature>
<dbReference type="PANTHER" id="PTHR30086:SF20">
    <property type="entry name" value="ARGININE EXPORTER PROTEIN ARGO-RELATED"/>
    <property type="match status" value="1"/>
</dbReference>
<keyword evidence="3 6" id="KW-0812">Transmembrane</keyword>
<dbReference type="EMBL" id="JBHUDD010000059">
    <property type="protein sequence ID" value="MFD1510289.1"/>
    <property type="molecule type" value="Genomic_DNA"/>
</dbReference>
<evidence type="ECO:0000256" key="2">
    <source>
        <dbReference type="ARBA" id="ARBA00022475"/>
    </source>
</evidence>
<keyword evidence="4 6" id="KW-1133">Transmembrane helix</keyword>
<dbReference type="RefSeq" id="WP_379916313.1">
    <property type="nucleotide sequence ID" value="NZ_JBHUDD010000059.1"/>
</dbReference>
<proteinExistence type="predicted"/>
<comment type="caution">
    <text evidence="7">The sequence shown here is derived from an EMBL/GenBank/DDBJ whole genome shotgun (WGS) entry which is preliminary data.</text>
</comment>
<keyword evidence="8" id="KW-1185">Reference proteome</keyword>
<keyword evidence="5 6" id="KW-0472">Membrane</keyword>
<accession>A0ABW4EKK8</accession>
<evidence type="ECO:0000313" key="7">
    <source>
        <dbReference type="EMBL" id="MFD1510289.1"/>
    </source>
</evidence>
<feature type="transmembrane region" description="Helical" evidence="6">
    <location>
        <begin position="46"/>
        <end position="66"/>
    </location>
</feature>